<evidence type="ECO:0000313" key="8">
    <source>
        <dbReference type="EMBL" id="KAJ0394174.1"/>
    </source>
</evidence>
<evidence type="ECO:0000313" key="9">
    <source>
        <dbReference type="Proteomes" id="UP001209570"/>
    </source>
</evidence>
<keyword evidence="5" id="KW-0653">Protein transport</keyword>
<dbReference type="GO" id="GO:0005829">
    <property type="term" value="C:cytosol"/>
    <property type="evidence" value="ECO:0007669"/>
    <property type="project" value="TreeGrafter"/>
</dbReference>
<dbReference type="Proteomes" id="UP001209570">
    <property type="component" value="Unassembled WGS sequence"/>
</dbReference>
<dbReference type="InterPro" id="IPR013713">
    <property type="entry name" value="XPO2_central"/>
</dbReference>
<organism evidence="8 9">
    <name type="scientific">Pythium insidiosum</name>
    <name type="common">Pythiosis disease agent</name>
    <dbReference type="NCBI Taxonomy" id="114742"/>
    <lineage>
        <taxon>Eukaryota</taxon>
        <taxon>Sar</taxon>
        <taxon>Stramenopiles</taxon>
        <taxon>Oomycota</taxon>
        <taxon>Peronosporomycetes</taxon>
        <taxon>Pythiales</taxon>
        <taxon>Pythiaceae</taxon>
        <taxon>Pythium</taxon>
    </lineage>
</organism>
<proteinExistence type="predicted"/>
<evidence type="ECO:0000259" key="7">
    <source>
        <dbReference type="PROSITE" id="PS50166"/>
    </source>
</evidence>
<dbReference type="GO" id="GO:0005049">
    <property type="term" value="F:nuclear export signal receptor activity"/>
    <property type="evidence" value="ECO:0007669"/>
    <property type="project" value="TreeGrafter"/>
</dbReference>
<dbReference type="InterPro" id="IPR001494">
    <property type="entry name" value="Importin-beta_N"/>
</dbReference>
<dbReference type="GO" id="GO:0006606">
    <property type="term" value="P:protein import into nucleus"/>
    <property type="evidence" value="ECO:0007669"/>
    <property type="project" value="TreeGrafter"/>
</dbReference>
<evidence type="ECO:0000256" key="4">
    <source>
        <dbReference type="ARBA" id="ARBA00022490"/>
    </source>
</evidence>
<gene>
    <name evidence="8" type="ORF">P43SY_008448</name>
</gene>
<keyword evidence="3" id="KW-0813">Transport</keyword>
<reference evidence="8" key="1">
    <citation type="submission" date="2021-12" db="EMBL/GenBank/DDBJ databases">
        <title>Prjna785345.</title>
        <authorList>
            <person name="Rujirawat T."/>
            <person name="Krajaejun T."/>
        </authorList>
    </citation>
    <scope>NUCLEOTIDE SEQUENCE</scope>
    <source>
        <strain evidence="8">Pi057C3</strain>
    </source>
</reference>
<accession>A0AAD5LW06</accession>
<keyword evidence="6" id="KW-0539">Nucleus</keyword>
<name>A0AAD5LW06_PYTIN</name>
<dbReference type="SUPFAM" id="SSF48371">
    <property type="entry name" value="ARM repeat"/>
    <property type="match status" value="1"/>
</dbReference>
<dbReference type="PROSITE" id="PS50166">
    <property type="entry name" value="IMPORTIN_B_NT"/>
    <property type="match status" value="1"/>
</dbReference>
<keyword evidence="9" id="KW-1185">Reference proteome</keyword>
<feature type="domain" description="Importin N-terminal" evidence="7">
    <location>
        <begin position="20"/>
        <end position="92"/>
    </location>
</feature>
<keyword evidence="4" id="KW-0963">Cytoplasm</keyword>
<dbReference type="AlphaFoldDB" id="A0AAD5LW06"/>
<evidence type="ECO:0000256" key="2">
    <source>
        <dbReference type="ARBA" id="ARBA00004496"/>
    </source>
</evidence>
<dbReference type="Gene3D" id="1.25.10.10">
    <property type="entry name" value="Leucine-rich Repeat Variant"/>
    <property type="match status" value="1"/>
</dbReference>
<protein>
    <recommendedName>
        <fullName evidence="7">Importin N-terminal domain-containing protein</fullName>
    </recommendedName>
</protein>
<dbReference type="InterPro" id="IPR011989">
    <property type="entry name" value="ARM-like"/>
</dbReference>
<dbReference type="GO" id="GO:0005635">
    <property type="term" value="C:nuclear envelope"/>
    <property type="evidence" value="ECO:0007669"/>
    <property type="project" value="TreeGrafter"/>
</dbReference>
<dbReference type="GO" id="GO:0031267">
    <property type="term" value="F:small GTPase binding"/>
    <property type="evidence" value="ECO:0007669"/>
    <property type="project" value="InterPro"/>
</dbReference>
<comment type="subcellular location">
    <subcellularLocation>
        <location evidence="2">Cytoplasm</location>
    </subcellularLocation>
    <subcellularLocation>
        <location evidence="1">Nucleus</location>
    </subcellularLocation>
</comment>
<dbReference type="PANTHER" id="PTHR10997">
    <property type="entry name" value="IMPORTIN-7, 8, 11"/>
    <property type="match status" value="1"/>
</dbReference>
<comment type="caution">
    <text evidence="8">The sequence shown here is derived from an EMBL/GenBank/DDBJ whole genome shotgun (WGS) entry which is preliminary data.</text>
</comment>
<evidence type="ECO:0000256" key="1">
    <source>
        <dbReference type="ARBA" id="ARBA00004123"/>
    </source>
</evidence>
<dbReference type="EMBL" id="JAKCXM010000429">
    <property type="protein sequence ID" value="KAJ0394174.1"/>
    <property type="molecule type" value="Genomic_DNA"/>
</dbReference>
<evidence type="ECO:0000256" key="3">
    <source>
        <dbReference type="ARBA" id="ARBA00022448"/>
    </source>
</evidence>
<sequence length="481" mass="55174">MLRSSLQQTLSPQADVRKGAERFLESVASQKGFVLVVLQVLEGANESMDVRLAAALLFKNFIKKSWDPEKQGCVAPDEKEVVKQHIVELMCRMPETIQKQLIEALATIGEYDFPHAWQTLLAELVAKLKVETDWQVRNGVLMTANTIFKRFRNVFRSDSLYSELKHCLEVFQEPLLQFFLQTGNELRVVNAPKPQQLQMMAALRIMTRIFYSLNWQDLPEYFEDHISEWMTAFLSYFEYVNPALVDADNEDEPDPIDLLLVAIVENVNLYADKYDEEFKPYLEQFTQVIWNLLANRISLMPKHDELAAKCMKFLTLVSSRAIHRHVFSSPAVLAEMCNIVVKNLQLRSSDEELFEDNAMELICEANMIMSDIEMWQALLSGIIRVLAEDDTSSVVKDTDDMLEDLEQTGYEAGYSKLHFASVVPSDLLVDYPPPKGYFVSELAKLSAMRPGVYLAHVQQHLSPKETELLQAMFLQYNATFQ</sequence>
<evidence type="ECO:0000256" key="6">
    <source>
        <dbReference type="ARBA" id="ARBA00023242"/>
    </source>
</evidence>
<dbReference type="PANTHER" id="PTHR10997:SF8">
    <property type="entry name" value="EXPORTIN-2"/>
    <property type="match status" value="1"/>
</dbReference>
<dbReference type="Pfam" id="PF08506">
    <property type="entry name" value="Cse1"/>
    <property type="match status" value="1"/>
</dbReference>
<dbReference type="GO" id="GO:0006611">
    <property type="term" value="P:protein export from nucleus"/>
    <property type="evidence" value="ECO:0007669"/>
    <property type="project" value="TreeGrafter"/>
</dbReference>
<evidence type="ECO:0000256" key="5">
    <source>
        <dbReference type="ARBA" id="ARBA00022927"/>
    </source>
</evidence>
<dbReference type="Pfam" id="PF03810">
    <property type="entry name" value="IBN_N"/>
    <property type="match status" value="1"/>
</dbReference>
<dbReference type="InterPro" id="IPR016024">
    <property type="entry name" value="ARM-type_fold"/>
</dbReference>
<dbReference type="SMART" id="SM00913">
    <property type="entry name" value="IBN_N"/>
    <property type="match status" value="1"/>
</dbReference>